<dbReference type="SUPFAM" id="SSF53067">
    <property type="entry name" value="Actin-like ATPase domain"/>
    <property type="match status" value="2"/>
</dbReference>
<comment type="similarity">
    <text evidence="1 4">Belongs to the FGGY kinase family.</text>
</comment>
<proteinExistence type="inferred from homology"/>
<keyword evidence="3 4" id="KW-0418">Kinase</keyword>
<dbReference type="InterPro" id="IPR018485">
    <property type="entry name" value="FGGY_C"/>
</dbReference>
<dbReference type="GO" id="GO:0005975">
    <property type="term" value="P:carbohydrate metabolic process"/>
    <property type="evidence" value="ECO:0007669"/>
    <property type="project" value="InterPro"/>
</dbReference>
<dbReference type="STRING" id="697281.Mahau_1378"/>
<dbReference type="GO" id="GO:0016773">
    <property type="term" value="F:phosphotransferase activity, alcohol group as acceptor"/>
    <property type="evidence" value="ECO:0007669"/>
    <property type="project" value="InterPro"/>
</dbReference>
<dbReference type="InterPro" id="IPR018483">
    <property type="entry name" value="Carb_kinase_FGGY_CS"/>
</dbReference>
<dbReference type="InterPro" id="IPR000577">
    <property type="entry name" value="Carb_kinase_FGGY"/>
</dbReference>
<dbReference type="eggNOG" id="COG1070">
    <property type="taxonomic scope" value="Bacteria"/>
</dbReference>
<dbReference type="Pfam" id="PF02782">
    <property type="entry name" value="FGGY_C"/>
    <property type="match status" value="1"/>
</dbReference>
<dbReference type="PANTHER" id="PTHR43095">
    <property type="entry name" value="SUGAR KINASE"/>
    <property type="match status" value="1"/>
</dbReference>
<dbReference type="PANTHER" id="PTHR43095:SF2">
    <property type="entry name" value="GLUCONOKINASE"/>
    <property type="match status" value="1"/>
</dbReference>
<gene>
    <name evidence="7" type="ordered locus">Mahau_1378</name>
</gene>
<evidence type="ECO:0000256" key="4">
    <source>
        <dbReference type="RuleBase" id="RU003733"/>
    </source>
</evidence>
<keyword evidence="2 4" id="KW-0808">Transferase</keyword>
<dbReference type="KEGG" id="mas:Mahau_1378"/>
<evidence type="ECO:0000259" key="5">
    <source>
        <dbReference type="Pfam" id="PF00370"/>
    </source>
</evidence>
<dbReference type="PIRSF" id="PIRSF000538">
    <property type="entry name" value="GlpK"/>
    <property type="match status" value="1"/>
</dbReference>
<evidence type="ECO:0000313" key="7">
    <source>
        <dbReference type="EMBL" id="AEE96571.1"/>
    </source>
</evidence>
<reference evidence="7 8" key="2">
    <citation type="journal article" date="2011" name="Stand. Genomic Sci.">
        <title>Complete genome sequence of Mahella australiensis type strain (50-1 BON).</title>
        <authorList>
            <person name="Sikorski J."/>
            <person name="Teshima H."/>
            <person name="Nolan M."/>
            <person name="Lucas S."/>
            <person name="Hammon N."/>
            <person name="Deshpande S."/>
            <person name="Cheng J.F."/>
            <person name="Pitluck S."/>
            <person name="Liolios K."/>
            <person name="Pagani I."/>
            <person name="Ivanova N."/>
            <person name="Huntemann M."/>
            <person name="Mavromatis K."/>
            <person name="Ovchinikova G."/>
            <person name="Pati A."/>
            <person name="Tapia R."/>
            <person name="Han C."/>
            <person name="Goodwin L."/>
            <person name="Chen A."/>
            <person name="Palaniappan K."/>
            <person name="Land M."/>
            <person name="Hauser L."/>
            <person name="Ngatchou-Djao O.D."/>
            <person name="Rohde M."/>
            <person name="Pukall R."/>
            <person name="Spring S."/>
            <person name="Abt B."/>
            <person name="Goker M."/>
            <person name="Detter J.C."/>
            <person name="Woyke T."/>
            <person name="Bristow J."/>
            <person name="Markowitz V."/>
            <person name="Hugenholtz P."/>
            <person name="Eisen J.A."/>
            <person name="Kyrpides N.C."/>
            <person name="Klenk H.P."/>
            <person name="Lapidus A."/>
        </authorList>
    </citation>
    <scope>NUCLEOTIDE SEQUENCE [LARGE SCALE GENOMIC DNA]</scope>
    <source>
        <strain evidence="8">DSM 15567 / CIP 107919 / 50-1 BON</strain>
    </source>
</reference>
<evidence type="ECO:0000259" key="6">
    <source>
        <dbReference type="Pfam" id="PF02782"/>
    </source>
</evidence>
<dbReference type="Proteomes" id="UP000008457">
    <property type="component" value="Chromosome"/>
</dbReference>
<feature type="domain" description="Carbohydrate kinase FGGY C-terminal" evidence="6">
    <location>
        <begin position="264"/>
        <end position="448"/>
    </location>
</feature>
<accession>F3ZXB4</accession>
<dbReference type="HOGENOM" id="CLU_009281_3_4_9"/>
<evidence type="ECO:0000313" key="8">
    <source>
        <dbReference type="Proteomes" id="UP000008457"/>
    </source>
</evidence>
<protein>
    <submittedName>
        <fullName evidence="7">Carbohydrate kinase, FGGY</fullName>
    </submittedName>
</protein>
<dbReference type="GO" id="GO:0016301">
    <property type="term" value="F:kinase activity"/>
    <property type="evidence" value="ECO:0007669"/>
    <property type="project" value="UniProtKB-KW"/>
</dbReference>
<dbReference type="EMBL" id="CP002360">
    <property type="protein sequence ID" value="AEE96571.1"/>
    <property type="molecule type" value="Genomic_DNA"/>
</dbReference>
<evidence type="ECO:0000256" key="3">
    <source>
        <dbReference type="ARBA" id="ARBA00022777"/>
    </source>
</evidence>
<name>F3ZXB4_MAHA5</name>
<evidence type="ECO:0000256" key="2">
    <source>
        <dbReference type="ARBA" id="ARBA00022679"/>
    </source>
</evidence>
<feature type="domain" description="Carbohydrate kinase FGGY N-terminal" evidence="5">
    <location>
        <begin position="7"/>
        <end position="249"/>
    </location>
</feature>
<keyword evidence="8" id="KW-1185">Reference proteome</keyword>
<dbReference type="PROSITE" id="PS00445">
    <property type="entry name" value="FGGY_KINASES_2"/>
    <property type="match status" value="1"/>
</dbReference>
<organism evidence="7 8">
    <name type="scientific">Mahella australiensis (strain DSM 15567 / CIP 107919 / 50-1 BON)</name>
    <dbReference type="NCBI Taxonomy" id="697281"/>
    <lineage>
        <taxon>Bacteria</taxon>
        <taxon>Bacillati</taxon>
        <taxon>Bacillota</taxon>
        <taxon>Clostridia</taxon>
        <taxon>Thermoanaerobacterales</taxon>
        <taxon>Thermoanaerobacterales Family IV. Incertae Sedis</taxon>
        <taxon>Mahella</taxon>
    </lineage>
</organism>
<dbReference type="Gene3D" id="3.30.420.40">
    <property type="match status" value="2"/>
</dbReference>
<sequence>MSMISSILTLDLGTTACKAIFFDLSGNILADGNCEYPTAHPTPMAAEQKADDWWEAVVKAVRQAEDKLAKAVGVEAIGLSFQRETIVPVDQFGTPLCDAIMWMDRRSKDYANQMAEHFGKEDLHNITGMIPDSTFSATKIAWLKEHRPDAFVKAAYFLQPRDYICFKLTDNFILDYSLASRTMMLDVRKLQWRSEILDYLGVRPEQLPMLVWSDEIVGHVTDKAASALDLKSGIPVVAGGGDRQCEALGAGIFGARAMESTGTTSNISFAADSVPEVIDSRVVCSVHTLRDHWLIEQGLTTSGSIMQWFRDRVYYSNEDPRDKSSYKPIDAEIMQSPPGANKLLTLPFFMGAKATRWNPDARGVVFGLTLSHAKGDIGRSIMEGVAFELKACLDVLNDMALSPNELVIMGGGSKAELWNRIKADVYGLPIKVPRIREAASLGAMALAGKGVGIFEDAAQAALRLNPIVGEYSPDQENNEFYRRYYELYNDIYKSLEQLYRRLEEL</sequence>
<reference evidence="8" key="1">
    <citation type="submission" date="2010-11" db="EMBL/GenBank/DDBJ databases">
        <title>The complete genome of Mahella australiensis DSM 15567.</title>
        <authorList>
            <consortium name="US DOE Joint Genome Institute (JGI-PGF)"/>
            <person name="Lucas S."/>
            <person name="Copeland A."/>
            <person name="Lapidus A."/>
            <person name="Bruce D."/>
            <person name="Goodwin L."/>
            <person name="Pitluck S."/>
            <person name="Kyrpides N."/>
            <person name="Mavromatis K."/>
            <person name="Pagani I."/>
            <person name="Ivanova N."/>
            <person name="Teshima H."/>
            <person name="Brettin T."/>
            <person name="Detter J.C."/>
            <person name="Han C."/>
            <person name="Tapia R."/>
            <person name="Land M."/>
            <person name="Hauser L."/>
            <person name="Markowitz V."/>
            <person name="Cheng J.-F."/>
            <person name="Hugenholtz P."/>
            <person name="Woyke T."/>
            <person name="Wu D."/>
            <person name="Spring S."/>
            <person name="Pukall R."/>
            <person name="Steenblock K."/>
            <person name="Schneider S."/>
            <person name="Klenk H.-P."/>
            <person name="Eisen J.A."/>
        </authorList>
    </citation>
    <scope>NUCLEOTIDE SEQUENCE [LARGE SCALE GENOMIC DNA]</scope>
    <source>
        <strain evidence="8">DSM 15567 / CIP 107919 / 50-1 BON</strain>
    </source>
</reference>
<dbReference type="InterPro" id="IPR043129">
    <property type="entry name" value="ATPase_NBD"/>
</dbReference>
<dbReference type="InterPro" id="IPR018484">
    <property type="entry name" value="FGGY_N"/>
</dbReference>
<dbReference type="Pfam" id="PF00370">
    <property type="entry name" value="FGGY_N"/>
    <property type="match status" value="1"/>
</dbReference>
<evidence type="ECO:0000256" key="1">
    <source>
        <dbReference type="ARBA" id="ARBA00009156"/>
    </source>
</evidence>
<dbReference type="CDD" id="cd07808">
    <property type="entry name" value="ASKHA_NBD_FGGY_EcXK-like"/>
    <property type="match status" value="1"/>
</dbReference>
<dbReference type="AlphaFoldDB" id="F3ZXB4"/>
<dbReference type="InterPro" id="IPR050406">
    <property type="entry name" value="FGGY_Carb_Kinase"/>
</dbReference>